<name>A0A381YM21_9ZZZZ</name>
<evidence type="ECO:0000313" key="1">
    <source>
        <dbReference type="EMBL" id="SVA78118.1"/>
    </source>
</evidence>
<accession>A0A381YM21</accession>
<dbReference type="AlphaFoldDB" id="A0A381YM21"/>
<sequence length="73" mass="8312">MNFKETENKLLIDCEKCVKQESQHCGDCVITFLCRDADSTAVIIDLDEYRSIKEIADAGLVPPLRYSEAIRVF</sequence>
<organism evidence="1">
    <name type="scientific">marine metagenome</name>
    <dbReference type="NCBI Taxonomy" id="408172"/>
    <lineage>
        <taxon>unclassified sequences</taxon>
        <taxon>metagenomes</taxon>
        <taxon>ecological metagenomes</taxon>
    </lineage>
</organism>
<protein>
    <submittedName>
        <fullName evidence="1">Uncharacterized protein</fullName>
    </submittedName>
</protein>
<gene>
    <name evidence="1" type="ORF">METZ01_LOCUS130972</name>
</gene>
<reference evidence="1" key="1">
    <citation type="submission" date="2018-05" db="EMBL/GenBank/DDBJ databases">
        <authorList>
            <person name="Lanie J.A."/>
            <person name="Ng W.-L."/>
            <person name="Kazmierczak K.M."/>
            <person name="Andrzejewski T.M."/>
            <person name="Davidsen T.M."/>
            <person name="Wayne K.J."/>
            <person name="Tettelin H."/>
            <person name="Glass J.I."/>
            <person name="Rusch D."/>
            <person name="Podicherti R."/>
            <person name="Tsui H.-C.T."/>
            <person name="Winkler M.E."/>
        </authorList>
    </citation>
    <scope>NUCLEOTIDE SEQUENCE</scope>
</reference>
<dbReference type="EMBL" id="UINC01018570">
    <property type="protein sequence ID" value="SVA78118.1"/>
    <property type="molecule type" value="Genomic_DNA"/>
</dbReference>
<proteinExistence type="predicted"/>